<geneLocation type="plasmid" evidence="2 3">
    <name>megaplasmid</name>
</geneLocation>
<dbReference type="AlphaFoldDB" id="D3DYH5"/>
<keyword evidence="1" id="KW-0472">Membrane</keyword>
<keyword evidence="1" id="KW-1133">Transmembrane helix</keyword>
<evidence type="ECO:0000313" key="3">
    <source>
        <dbReference type="Proteomes" id="UP000002429"/>
    </source>
</evidence>
<name>D3DYH5_CUPMC</name>
<dbReference type="EMBL" id="CP000353">
    <property type="protein sequence ID" value="ADC45345.1"/>
    <property type="molecule type" value="Genomic_DNA"/>
</dbReference>
<gene>
    <name evidence="2" type="ordered locus">Rmet_6767</name>
</gene>
<dbReference type="KEGG" id="rme:Rmet_6767"/>
<keyword evidence="1" id="KW-0812">Transmembrane</keyword>
<organism evidence="2 3">
    <name type="scientific">Cupriavidus metallidurans (strain ATCC 43123 / DSM 2839 / NBRC 102507 / CH34)</name>
    <name type="common">Ralstonia metallidurans</name>
    <dbReference type="NCBI Taxonomy" id="266264"/>
    <lineage>
        <taxon>Bacteria</taxon>
        <taxon>Pseudomonadati</taxon>
        <taxon>Pseudomonadota</taxon>
        <taxon>Betaproteobacteria</taxon>
        <taxon>Burkholderiales</taxon>
        <taxon>Burkholderiaceae</taxon>
        <taxon>Cupriavidus</taxon>
    </lineage>
</organism>
<accession>D3DYH5</accession>
<reference evidence="3" key="1">
    <citation type="journal article" date="2010" name="PLoS ONE">
        <title>The complete genome sequence of Cupriavidus metallidurans strain CH34, a master survivalist in harsh and anthropogenic environments.</title>
        <authorList>
            <person name="Janssen P.J."/>
            <person name="Van Houdt R."/>
            <person name="Moors H."/>
            <person name="Monsieurs P."/>
            <person name="Morin N."/>
            <person name="Michaux A."/>
            <person name="Benotmane M.A."/>
            <person name="Leys N."/>
            <person name="Vallaeys T."/>
            <person name="Lapidus A."/>
            <person name="Monchy S."/>
            <person name="Medigue C."/>
            <person name="Taghavi S."/>
            <person name="McCorkle S."/>
            <person name="Dunn J."/>
            <person name="van der Lelie D."/>
            <person name="Mergeay M."/>
        </authorList>
    </citation>
    <scope>NUCLEOTIDE SEQUENCE [LARGE SCALE GENOMIC DNA]</scope>
    <source>
        <strain evidence="3">ATCC 43123 / DSM 2839 / NBRC 102507 / CH34</strain>
    </source>
</reference>
<dbReference type="HOGENOM" id="CLU_3347679_0_0_4"/>
<dbReference type="Proteomes" id="UP000002429">
    <property type="component" value="Plasmid megaplasmid"/>
</dbReference>
<proteinExistence type="predicted"/>
<feature type="transmembrane region" description="Helical" evidence="1">
    <location>
        <begin position="14"/>
        <end position="36"/>
    </location>
</feature>
<sequence>MVTKQDDAFILRNLIALAAVETLGGAIALGLVFNLLT</sequence>
<evidence type="ECO:0000313" key="2">
    <source>
        <dbReference type="EMBL" id="ADC45345.1"/>
    </source>
</evidence>
<protein>
    <submittedName>
        <fullName evidence="2">Uncharacterized protein</fullName>
    </submittedName>
</protein>
<keyword evidence="2" id="KW-0614">Plasmid</keyword>
<evidence type="ECO:0000256" key="1">
    <source>
        <dbReference type="SAM" id="Phobius"/>
    </source>
</evidence>
<keyword evidence="3" id="KW-1185">Reference proteome</keyword>